<evidence type="ECO:0000313" key="2">
    <source>
        <dbReference type="Proteomes" id="UP000054321"/>
    </source>
</evidence>
<dbReference type="Proteomes" id="UP000054321">
    <property type="component" value="Unassembled WGS sequence"/>
</dbReference>
<reference evidence="1 2" key="1">
    <citation type="submission" date="2014-04" db="EMBL/GenBank/DDBJ databases">
        <authorList>
            <consortium name="DOE Joint Genome Institute"/>
            <person name="Kuo A."/>
            <person name="Martino E."/>
            <person name="Perotto S."/>
            <person name="Kohler A."/>
            <person name="Nagy L.G."/>
            <person name="Floudas D."/>
            <person name="Copeland A."/>
            <person name="Barry K.W."/>
            <person name="Cichocki N."/>
            <person name="Veneault-Fourrey C."/>
            <person name="LaButti K."/>
            <person name="Lindquist E.A."/>
            <person name="Lipzen A."/>
            <person name="Lundell T."/>
            <person name="Morin E."/>
            <person name="Murat C."/>
            <person name="Sun H."/>
            <person name="Tunlid A."/>
            <person name="Henrissat B."/>
            <person name="Grigoriev I.V."/>
            <person name="Hibbett D.S."/>
            <person name="Martin F."/>
            <person name="Nordberg H.P."/>
            <person name="Cantor M.N."/>
            <person name="Hua S.X."/>
        </authorList>
    </citation>
    <scope>NUCLEOTIDE SEQUENCE [LARGE SCALE GENOMIC DNA]</scope>
    <source>
        <strain evidence="1 2">Zn</strain>
    </source>
</reference>
<dbReference type="InParanoid" id="A0A0C3GM58"/>
<accession>A0A0C3GM58</accession>
<reference evidence="2" key="2">
    <citation type="submission" date="2015-01" db="EMBL/GenBank/DDBJ databases">
        <title>Evolutionary Origins and Diversification of the Mycorrhizal Mutualists.</title>
        <authorList>
            <consortium name="DOE Joint Genome Institute"/>
            <consortium name="Mycorrhizal Genomics Consortium"/>
            <person name="Kohler A."/>
            <person name="Kuo A."/>
            <person name="Nagy L.G."/>
            <person name="Floudas D."/>
            <person name="Copeland A."/>
            <person name="Barry K.W."/>
            <person name="Cichocki N."/>
            <person name="Veneault-Fourrey C."/>
            <person name="LaButti K."/>
            <person name="Lindquist E.A."/>
            <person name="Lipzen A."/>
            <person name="Lundell T."/>
            <person name="Morin E."/>
            <person name="Murat C."/>
            <person name="Riley R."/>
            <person name="Ohm R."/>
            <person name="Sun H."/>
            <person name="Tunlid A."/>
            <person name="Henrissat B."/>
            <person name="Grigoriev I.V."/>
            <person name="Hibbett D.S."/>
            <person name="Martin F."/>
        </authorList>
    </citation>
    <scope>NUCLEOTIDE SEQUENCE [LARGE SCALE GENOMIC DNA]</scope>
    <source>
        <strain evidence="2">Zn</strain>
    </source>
</reference>
<dbReference type="HOGENOM" id="CLU_526857_0_0_1"/>
<dbReference type="EMBL" id="KN832882">
    <property type="protein sequence ID" value="KIM97200.1"/>
    <property type="molecule type" value="Genomic_DNA"/>
</dbReference>
<proteinExistence type="predicted"/>
<organism evidence="1 2">
    <name type="scientific">Oidiodendron maius (strain Zn)</name>
    <dbReference type="NCBI Taxonomy" id="913774"/>
    <lineage>
        <taxon>Eukaryota</taxon>
        <taxon>Fungi</taxon>
        <taxon>Dikarya</taxon>
        <taxon>Ascomycota</taxon>
        <taxon>Pezizomycotina</taxon>
        <taxon>Leotiomycetes</taxon>
        <taxon>Leotiomycetes incertae sedis</taxon>
        <taxon>Myxotrichaceae</taxon>
        <taxon>Oidiodendron</taxon>
    </lineage>
</organism>
<dbReference type="PANTHER" id="PTHR35392">
    <property type="entry name" value="ZN(II)2CYS6 TRANSCRIPTION FACTOR (EUROFUNG)-RELATED-RELATED"/>
    <property type="match status" value="1"/>
</dbReference>
<protein>
    <submittedName>
        <fullName evidence="1">Uncharacterized protein</fullName>
    </submittedName>
</protein>
<dbReference type="OrthoDB" id="3524154at2759"/>
<dbReference type="AlphaFoldDB" id="A0A0C3GM58"/>
<gene>
    <name evidence="1" type="ORF">OIDMADRAFT_57835</name>
</gene>
<evidence type="ECO:0000313" key="1">
    <source>
        <dbReference type="EMBL" id="KIM97200.1"/>
    </source>
</evidence>
<name>A0A0C3GM58_OIDMZ</name>
<dbReference type="InterPro" id="IPR052973">
    <property type="entry name" value="Fungal_sec-metab_reg_TF"/>
</dbReference>
<keyword evidence="2" id="KW-1185">Reference proteome</keyword>
<dbReference type="PANTHER" id="PTHR35392:SF1">
    <property type="entry name" value="ZN(II)2CYS6 TRANSCRIPTION FACTOR (EUROFUNG)"/>
    <property type="match status" value="1"/>
</dbReference>
<sequence>MEPPAAIYEDPTWESSIPFEATSLNTTSTLPFAPYPIENPALWQASEMWAGWEIQNYQTLSSTHDNTFETLEFESPSRALSVGSKHLSMGSGGSSNYSWSSSRGRSRIKKVFSRSSSIASRAKSAMKEGMSSWSLSGAKQHVSPSPGRTGKLADIVREGIRMLKGQGACWKCKILKKSCDPCSPCKECASSTKAAWQKIGCQRGALGASYKPVKLCPSADPCQADSEAYLSEEDWVAKQAEANRLWEEEMRTRCAEMGTTRLMVYQKNYSPHFPQEQLPVLFLRGLALKQQVVKAMKELAPNLDEPKRKQEVFMLLYHASLYEECLNEQTSHTSHLILLSIRCLNHSLDAVRTPPSLATLHHACKPERCGLHPIAKLQQSSSRYIDGLHDVTFGKWGLSNHRYWWLAIYYSLCIQGLVRENLIKLSERVRSSHQNLDRYSNAKLYLHSFITLFEAASAEYDPITTEYELSPGEMSQIILARIAVNPWHWEGNGIHSSYDHLRCIFEVEQKVDRCGEE</sequence>